<dbReference type="Proteomes" id="UP000824469">
    <property type="component" value="Unassembled WGS sequence"/>
</dbReference>
<protein>
    <submittedName>
        <fullName evidence="1">Uncharacterized protein</fullName>
    </submittedName>
</protein>
<keyword evidence="2" id="KW-1185">Reference proteome</keyword>
<reference evidence="1 2" key="1">
    <citation type="journal article" date="2021" name="Nat. Plants">
        <title>The Taxus genome provides insights into paclitaxel biosynthesis.</title>
        <authorList>
            <person name="Xiong X."/>
            <person name="Gou J."/>
            <person name="Liao Q."/>
            <person name="Li Y."/>
            <person name="Zhou Q."/>
            <person name="Bi G."/>
            <person name="Li C."/>
            <person name="Du R."/>
            <person name="Wang X."/>
            <person name="Sun T."/>
            <person name="Guo L."/>
            <person name="Liang H."/>
            <person name="Lu P."/>
            <person name="Wu Y."/>
            <person name="Zhang Z."/>
            <person name="Ro D.K."/>
            <person name="Shang Y."/>
            <person name="Huang S."/>
            <person name="Yan J."/>
        </authorList>
    </citation>
    <scope>NUCLEOTIDE SEQUENCE [LARGE SCALE GENOMIC DNA]</scope>
    <source>
        <strain evidence="1">Ta-2019</strain>
    </source>
</reference>
<organism evidence="1 2">
    <name type="scientific">Taxus chinensis</name>
    <name type="common">Chinese yew</name>
    <name type="synonym">Taxus wallichiana var. chinensis</name>
    <dbReference type="NCBI Taxonomy" id="29808"/>
    <lineage>
        <taxon>Eukaryota</taxon>
        <taxon>Viridiplantae</taxon>
        <taxon>Streptophyta</taxon>
        <taxon>Embryophyta</taxon>
        <taxon>Tracheophyta</taxon>
        <taxon>Spermatophyta</taxon>
        <taxon>Pinopsida</taxon>
        <taxon>Pinidae</taxon>
        <taxon>Conifers II</taxon>
        <taxon>Cupressales</taxon>
        <taxon>Taxaceae</taxon>
        <taxon>Taxus</taxon>
    </lineage>
</organism>
<accession>A0AA38KEY6</accession>
<comment type="caution">
    <text evidence="1">The sequence shown here is derived from an EMBL/GenBank/DDBJ whole genome shotgun (WGS) entry which is preliminary data.</text>
</comment>
<gene>
    <name evidence="1" type="ORF">KI387_010287</name>
</gene>
<feature type="non-terminal residue" evidence="1">
    <location>
        <position position="63"/>
    </location>
</feature>
<feature type="non-terminal residue" evidence="1">
    <location>
        <position position="1"/>
    </location>
</feature>
<evidence type="ECO:0000313" key="2">
    <source>
        <dbReference type="Proteomes" id="UP000824469"/>
    </source>
</evidence>
<dbReference type="EMBL" id="JAHRHJ020000008">
    <property type="protein sequence ID" value="KAH9305883.1"/>
    <property type="molecule type" value="Genomic_DNA"/>
</dbReference>
<dbReference type="AlphaFoldDB" id="A0AA38KEY6"/>
<evidence type="ECO:0000313" key="1">
    <source>
        <dbReference type="EMBL" id="KAH9305883.1"/>
    </source>
</evidence>
<name>A0AA38KEY6_TAXCH</name>
<sequence length="63" mass="7750">WYEDPRAFPCSLEFEDVEYNRMLEEVILLDKDKQQNRFSQLKAHTYVWANANDKDLYGEWNFE</sequence>
<proteinExistence type="predicted"/>